<accession>A0A1E4RID6</accession>
<protein>
    <recommendedName>
        <fullName evidence="4 8">Regulator of rDNA transcription 14</fullName>
    </recommendedName>
</protein>
<evidence type="ECO:0000313" key="11">
    <source>
        <dbReference type="EMBL" id="ODV66991.1"/>
    </source>
</evidence>
<dbReference type="STRING" id="984485.A0A1E4RID6"/>
<comment type="subcellular location">
    <subcellularLocation>
        <location evidence="2 8">Nucleus</location>
        <location evidence="2 8">Nucleolus</location>
    </subcellularLocation>
</comment>
<evidence type="ECO:0000256" key="5">
    <source>
        <dbReference type="ARBA" id="ARBA00023015"/>
    </source>
</evidence>
<dbReference type="OrthoDB" id="4069371at2759"/>
<evidence type="ECO:0000256" key="4">
    <source>
        <dbReference type="ARBA" id="ARBA00014115"/>
    </source>
</evidence>
<dbReference type="Pfam" id="PF17075">
    <property type="entry name" value="RRT14"/>
    <property type="match status" value="1"/>
</dbReference>
<dbReference type="GeneID" id="30995854"/>
<comment type="similarity">
    <text evidence="3 8">Belongs to the RRT14 family.</text>
</comment>
<name>A0A1E4RID6_9ASCO</name>
<evidence type="ECO:0000256" key="1">
    <source>
        <dbReference type="ARBA" id="ARBA00002711"/>
    </source>
</evidence>
<comment type="function">
    <text evidence="1 8">Involved in ribosome biogenesis, probably through modulation of rDNA transcription.</text>
</comment>
<dbReference type="AlphaFoldDB" id="A0A1E4RID6"/>
<keyword evidence="7 8" id="KW-0539">Nucleus</keyword>
<evidence type="ECO:0000256" key="10">
    <source>
        <dbReference type="SAM" id="MobiDB-lite"/>
    </source>
</evidence>
<reference evidence="12" key="1">
    <citation type="submission" date="2016-05" db="EMBL/GenBank/DDBJ databases">
        <title>Comparative genomics of biotechnologically important yeasts.</title>
        <authorList>
            <consortium name="DOE Joint Genome Institute"/>
            <person name="Riley R."/>
            <person name="Haridas S."/>
            <person name="Wolfe K.H."/>
            <person name="Lopes M.R."/>
            <person name="Hittinger C.T."/>
            <person name="Goker M."/>
            <person name="Salamov A."/>
            <person name="Wisecaver J."/>
            <person name="Long T.M."/>
            <person name="Aerts A.L."/>
            <person name="Barry K."/>
            <person name="Choi C."/>
            <person name="Clum A."/>
            <person name="Coughlan A.Y."/>
            <person name="Deshpande S."/>
            <person name="Douglass A.P."/>
            <person name="Hanson S.J."/>
            <person name="Klenk H.-P."/>
            <person name="Labutti K."/>
            <person name="Lapidus A."/>
            <person name="Lindquist E."/>
            <person name="Lipzen A."/>
            <person name="Meier-Kolthoff J.P."/>
            <person name="Ohm R.A."/>
            <person name="Otillar R.P."/>
            <person name="Pangilinan J."/>
            <person name="Peng Y."/>
            <person name="Rokas A."/>
            <person name="Rosa C.A."/>
            <person name="Scheuner C."/>
            <person name="Sibirny A.A."/>
            <person name="Slot J.C."/>
            <person name="Stielow J.B."/>
            <person name="Sun H."/>
            <person name="Kurtzman C.P."/>
            <person name="Blackwell M."/>
            <person name="Grigoriev I.V."/>
            <person name="Jeffries T.W."/>
        </authorList>
    </citation>
    <scope>NUCLEOTIDE SEQUENCE [LARGE SCALE GENOMIC DNA]</scope>
    <source>
        <strain evidence="12">NRRL Y-1933</strain>
    </source>
</reference>
<evidence type="ECO:0000313" key="12">
    <source>
        <dbReference type="Proteomes" id="UP000095085"/>
    </source>
</evidence>
<gene>
    <name evidence="8" type="primary">RRT14</name>
    <name evidence="11" type="ORF">HYPBUDRAFT_152967</name>
</gene>
<dbReference type="RefSeq" id="XP_020076058.1">
    <property type="nucleotide sequence ID" value="XM_020221305.1"/>
</dbReference>
<evidence type="ECO:0000256" key="7">
    <source>
        <dbReference type="ARBA" id="ARBA00023242"/>
    </source>
</evidence>
<evidence type="ECO:0000256" key="2">
    <source>
        <dbReference type="ARBA" id="ARBA00004604"/>
    </source>
</evidence>
<dbReference type="EMBL" id="KV454541">
    <property type="protein sequence ID" value="ODV66991.1"/>
    <property type="molecule type" value="Genomic_DNA"/>
</dbReference>
<organism evidence="11 12">
    <name type="scientific">Hyphopichia burtonii NRRL Y-1933</name>
    <dbReference type="NCBI Taxonomy" id="984485"/>
    <lineage>
        <taxon>Eukaryota</taxon>
        <taxon>Fungi</taxon>
        <taxon>Dikarya</taxon>
        <taxon>Ascomycota</taxon>
        <taxon>Saccharomycotina</taxon>
        <taxon>Pichiomycetes</taxon>
        <taxon>Debaryomycetaceae</taxon>
        <taxon>Hyphopichia</taxon>
    </lineage>
</organism>
<dbReference type="GO" id="GO:0005730">
    <property type="term" value="C:nucleolus"/>
    <property type="evidence" value="ECO:0007669"/>
    <property type="project" value="UniProtKB-SubCell"/>
</dbReference>
<evidence type="ECO:0000256" key="8">
    <source>
        <dbReference type="RuleBase" id="RU362137"/>
    </source>
</evidence>
<dbReference type="InterPro" id="IPR031404">
    <property type="entry name" value="Rrt14"/>
</dbReference>
<keyword evidence="5 8" id="KW-0805">Transcription regulation</keyword>
<keyword evidence="6 8" id="KW-0804">Transcription</keyword>
<evidence type="ECO:0000256" key="6">
    <source>
        <dbReference type="ARBA" id="ARBA00023163"/>
    </source>
</evidence>
<evidence type="ECO:0000256" key="3">
    <source>
        <dbReference type="ARBA" id="ARBA00007142"/>
    </source>
</evidence>
<evidence type="ECO:0000256" key="9">
    <source>
        <dbReference type="SAM" id="Coils"/>
    </source>
</evidence>
<keyword evidence="9" id="KW-0175">Coiled coil</keyword>
<dbReference type="Proteomes" id="UP000095085">
    <property type="component" value="Unassembled WGS sequence"/>
</dbReference>
<keyword evidence="12" id="KW-1185">Reference proteome</keyword>
<feature type="coiled-coil region" evidence="9">
    <location>
        <begin position="132"/>
        <end position="171"/>
    </location>
</feature>
<feature type="region of interest" description="Disordered" evidence="10">
    <location>
        <begin position="180"/>
        <end position="203"/>
    </location>
</feature>
<sequence length="203" mass="22954">MSFKSKSSQTQARSTVNKLFANILPGSTVTDSPAVNSRLSSTEIINNQMNSKHKLSTEEIKKINKANKIKKNKAINKKVEANKKFNKLVKYNIIKNHKLDNSNELPEEERKYLQKLVKKNSSTLRRLTDIDDPDVKDEIDQLKAEILELTNEKYNKAKASKNNKLDKKSQDFNEKIKKGLISTPGLTPGLAPVGLDDDSDEEE</sequence>
<proteinExistence type="inferred from homology"/>